<reference evidence="2 3" key="2">
    <citation type="submission" date="2020-03" db="EMBL/GenBank/DDBJ databases">
        <title>Kangsaoukella pontilimi gen. nov., sp. nov., a new member of the family Rhodobacteraceae isolated from a tidal mudflat.</title>
        <authorList>
            <person name="Kim I.S."/>
        </authorList>
    </citation>
    <scope>NUCLEOTIDE SEQUENCE [LARGE SCALE GENOMIC DNA]</scope>
    <source>
        <strain evidence="2 3">GH1-50</strain>
    </source>
</reference>
<dbReference type="EMBL" id="WUPT01000002">
    <property type="protein sequence ID" value="MXQ08328.1"/>
    <property type="molecule type" value="Genomic_DNA"/>
</dbReference>
<sequence length="302" mass="33310">MRENPVPLILVTTAAATAGWADTAEPVARYLWDTEIIEGVSGLELDETGTVFTAIGDRGFWMTGRLVRTGGGIVEVAVDTLAPILGPEGFPVAARRVGDWSDSEGLAIAPDGTVWVSFERWAHVWRYDQGLGGPASHIKDHPTFYDHAENWQLEATAISPEGDVYTFSEKPLPNGFPIYRLSSGGWVIDGTLPENDLFSIVGADFDENGDLYLLERKLVMGFWWQSRLRRVRLDGSEDRVLWTSQRGDFGNLEGLALWRDGDTLMMTAVSDNNGDLNTPTEWVDFRLTPAPPEPIDAESPEG</sequence>
<dbReference type="InterPro" id="IPR011042">
    <property type="entry name" value="6-blade_b-propeller_TolB-like"/>
</dbReference>
<dbReference type="Gene3D" id="2.120.10.30">
    <property type="entry name" value="TolB, C-terminal domain"/>
    <property type="match status" value="1"/>
</dbReference>
<dbReference type="InterPro" id="IPR027372">
    <property type="entry name" value="Phytase-like_dom"/>
</dbReference>
<dbReference type="InterPro" id="IPR014567">
    <property type="entry name" value="UCP031900"/>
</dbReference>
<dbReference type="RefSeq" id="WP_160764259.1">
    <property type="nucleotide sequence ID" value="NZ_WUPT01000002.1"/>
</dbReference>
<dbReference type="SUPFAM" id="SSF101898">
    <property type="entry name" value="NHL repeat"/>
    <property type="match status" value="1"/>
</dbReference>
<accession>A0A7C9IGH9</accession>
<dbReference type="Pfam" id="PF13449">
    <property type="entry name" value="Phytase-like"/>
    <property type="match status" value="1"/>
</dbReference>
<evidence type="ECO:0000313" key="2">
    <source>
        <dbReference type="EMBL" id="MXQ08328.1"/>
    </source>
</evidence>
<evidence type="ECO:0000259" key="1">
    <source>
        <dbReference type="Pfam" id="PF13449"/>
    </source>
</evidence>
<proteinExistence type="predicted"/>
<gene>
    <name evidence="2" type="ORF">GQ651_10775</name>
</gene>
<keyword evidence="3" id="KW-1185">Reference proteome</keyword>
<comment type="caution">
    <text evidence="2">The sequence shown here is derived from an EMBL/GenBank/DDBJ whole genome shotgun (WGS) entry which is preliminary data.</text>
</comment>
<dbReference type="PIRSF" id="PIRSF031900">
    <property type="entry name" value="UCP031900"/>
    <property type="match status" value="1"/>
</dbReference>
<name>A0A7C9IGH9_9RHOB</name>
<dbReference type="Proteomes" id="UP000480350">
    <property type="component" value="Unassembled WGS sequence"/>
</dbReference>
<feature type="domain" description="Phytase-like" evidence="1">
    <location>
        <begin position="37"/>
        <end position="274"/>
    </location>
</feature>
<dbReference type="AlphaFoldDB" id="A0A7C9IGH9"/>
<evidence type="ECO:0000313" key="3">
    <source>
        <dbReference type="Proteomes" id="UP000480350"/>
    </source>
</evidence>
<protein>
    <submittedName>
        <fullName evidence="2">Esterase-like activity of phytase family protein</fullName>
    </submittedName>
</protein>
<organism evidence="2 3">
    <name type="scientific">Kangsaoukella pontilimi</name>
    <dbReference type="NCBI Taxonomy" id="2691042"/>
    <lineage>
        <taxon>Bacteria</taxon>
        <taxon>Pseudomonadati</taxon>
        <taxon>Pseudomonadota</taxon>
        <taxon>Alphaproteobacteria</taxon>
        <taxon>Rhodobacterales</taxon>
        <taxon>Paracoccaceae</taxon>
        <taxon>Kangsaoukella</taxon>
    </lineage>
</organism>
<reference evidence="2 3" key="1">
    <citation type="submission" date="2019-12" db="EMBL/GenBank/DDBJ databases">
        <authorList>
            <person name="Lee S.D."/>
        </authorList>
    </citation>
    <scope>NUCLEOTIDE SEQUENCE [LARGE SCALE GENOMIC DNA]</scope>
    <source>
        <strain evidence="2 3">GH1-50</strain>
    </source>
</reference>